<evidence type="ECO:0000256" key="8">
    <source>
        <dbReference type="RuleBase" id="RU004185"/>
    </source>
</evidence>
<keyword evidence="3 7" id="KW-0350">Heme biosynthesis</keyword>
<evidence type="ECO:0000256" key="7">
    <source>
        <dbReference type="HAMAP-Rule" id="MF_00323"/>
    </source>
</evidence>
<comment type="subcellular location">
    <subcellularLocation>
        <location evidence="7">Cytoplasm</location>
    </subcellularLocation>
</comment>
<dbReference type="GO" id="GO:0004325">
    <property type="term" value="F:ferrochelatase activity"/>
    <property type="evidence" value="ECO:0007669"/>
    <property type="project" value="UniProtKB-UniRule"/>
</dbReference>
<name>A0A150WVK5_BDEBC</name>
<keyword evidence="2 7" id="KW-0408">Iron</keyword>
<dbReference type="EMBL" id="LUKF01000001">
    <property type="protein sequence ID" value="KYG70469.1"/>
    <property type="molecule type" value="Genomic_DNA"/>
</dbReference>
<sequence length="337" mass="37893">MSKKGVLLLNIGSPRTYQVEDVKAYLKTFLMDEDIINIPFFVRWPLVHGIIVPRRAPFSAENYKKIWMENEGSPLTVYTNRFAKALQESLGSSYSVKVGMRYSDPLIGKALEEFANEGVSSLLIVPLYPQYAEATTGSSVKEVNRWLKKLGLDIPTNVLPPFYADDSFIKPSVRLVKESTAGKNFDHYLFSFHGLPESQVRKVHGCLRTEDCCFDQEACAKNCYRAQCYATATKMAESLNLPDSHWSVSFQSRLGRAEWIKPATDHTLEVLAQKGKKSVAVVCPSFVADCIETLEEIGIGGQEIFEHNGGTDYQLVPCVNDDREWIEGFASLLRNQK</sequence>
<dbReference type="PANTHER" id="PTHR11108:SF1">
    <property type="entry name" value="FERROCHELATASE, MITOCHONDRIAL"/>
    <property type="match status" value="1"/>
</dbReference>
<dbReference type="InterPro" id="IPR001015">
    <property type="entry name" value="Ferrochelatase"/>
</dbReference>
<keyword evidence="5 7" id="KW-0627">Porphyrin biosynthesis</keyword>
<dbReference type="CDD" id="cd03411">
    <property type="entry name" value="Ferrochelatase_N"/>
    <property type="match status" value="1"/>
</dbReference>
<dbReference type="PANTHER" id="PTHR11108">
    <property type="entry name" value="FERROCHELATASE"/>
    <property type="match status" value="1"/>
</dbReference>
<keyword evidence="7" id="KW-0479">Metal-binding</keyword>
<dbReference type="NCBIfam" id="TIGR00109">
    <property type="entry name" value="hemH"/>
    <property type="match status" value="1"/>
</dbReference>
<evidence type="ECO:0000256" key="4">
    <source>
        <dbReference type="ARBA" id="ARBA00023239"/>
    </source>
</evidence>
<keyword evidence="7" id="KW-0963">Cytoplasm</keyword>
<dbReference type="UniPathway" id="UPA00252">
    <property type="reaction ID" value="UER00325"/>
</dbReference>
<evidence type="ECO:0000256" key="3">
    <source>
        <dbReference type="ARBA" id="ARBA00023133"/>
    </source>
</evidence>
<evidence type="ECO:0000256" key="5">
    <source>
        <dbReference type="ARBA" id="ARBA00023244"/>
    </source>
</evidence>
<dbReference type="GO" id="GO:0046872">
    <property type="term" value="F:metal ion binding"/>
    <property type="evidence" value="ECO:0007669"/>
    <property type="project" value="UniProtKB-KW"/>
</dbReference>
<evidence type="ECO:0000256" key="2">
    <source>
        <dbReference type="ARBA" id="ARBA00023004"/>
    </source>
</evidence>
<dbReference type="RefSeq" id="WP_063242253.1">
    <property type="nucleotide sequence ID" value="NZ_LUKF01000001.1"/>
</dbReference>
<protein>
    <recommendedName>
        <fullName evidence="7">Ferrochelatase</fullName>
        <ecNumber evidence="7">4.98.1.1</ecNumber>
    </recommendedName>
    <alternativeName>
        <fullName evidence="7">Heme synthase</fullName>
    </alternativeName>
    <alternativeName>
        <fullName evidence="7">Protoheme ferro-lyase</fullName>
    </alternativeName>
</protein>
<accession>A0A150WVK5</accession>
<organism evidence="9 10">
    <name type="scientific">Bdellovibrio bacteriovorus</name>
    <dbReference type="NCBI Taxonomy" id="959"/>
    <lineage>
        <taxon>Bacteria</taxon>
        <taxon>Pseudomonadati</taxon>
        <taxon>Bdellovibrionota</taxon>
        <taxon>Bdellovibrionia</taxon>
        <taxon>Bdellovibrionales</taxon>
        <taxon>Pseudobdellovibrionaceae</taxon>
        <taxon>Bdellovibrio</taxon>
    </lineage>
</organism>
<dbReference type="InterPro" id="IPR033659">
    <property type="entry name" value="Ferrochelatase_N"/>
</dbReference>
<dbReference type="GO" id="GO:0006783">
    <property type="term" value="P:heme biosynthetic process"/>
    <property type="evidence" value="ECO:0007669"/>
    <property type="project" value="UniProtKB-UniRule"/>
</dbReference>
<gene>
    <name evidence="7" type="primary">hemH</name>
    <name evidence="9" type="ORF">AZI85_00525</name>
</gene>
<comment type="function">
    <text evidence="7">Catalyzes the ferrous insertion into protoporphyrin IX.</text>
</comment>
<dbReference type="EC" id="4.98.1.1" evidence="7"/>
<dbReference type="HAMAP" id="MF_00323">
    <property type="entry name" value="Ferrochelatase"/>
    <property type="match status" value="1"/>
</dbReference>
<evidence type="ECO:0000313" key="9">
    <source>
        <dbReference type="EMBL" id="KYG70469.1"/>
    </source>
</evidence>
<dbReference type="GO" id="GO:0005737">
    <property type="term" value="C:cytoplasm"/>
    <property type="evidence" value="ECO:0007669"/>
    <property type="project" value="UniProtKB-SubCell"/>
</dbReference>
<comment type="pathway">
    <text evidence="7">Porphyrin-containing compound metabolism; protoheme biosynthesis; protoheme from protoporphyrin-IX: step 1/1.</text>
</comment>
<dbReference type="InterPro" id="IPR033644">
    <property type="entry name" value="Ferrochelatase_C"/>
</dbReference>
<evidence type="ECO:0000256" key="6">
    <source>
        <dbReference type="ARBA" id="ARBA00024536"/>
    </source>
</evidence>
<proteinExistence type="inferred from homology"/>
<dbReference type="CDD" id="cd00419">
    <property type="entry name" value="Ferrochelatase_C"/>
    <property type="match status" value="1"/>
</dbReference>
<comment type="caution">
    <text evidence="9">The sequence shown here is derived from an EMBL/GenBank/DDBJ whole genome shotgun (WGS) entry which is preliminary data.</text>
</comment>
<keyword evidence="4 7" id="KW-0456">Lyase</keyword>
<reference evidence="9 10" key="1">
    <citation type="submission" date="2016-03" db="EMBL/GenBank/DDBJ databases">
        <authorList>
            <person name="Ploux O."/>
        </authorList>
    </citation>
    <scope>NUCLEOTIDE SEQUENCE [LARGE SCALE GENOMIC DNA]</scope>
    <source>
        <strain evidence="9 10">BER2</strain>
    </source>
</reference>
<comment type="similarity">
    <text evidence="1 7 8">Belongs to the ferrochelatase family.</text>
</comment>
<dbReference type="AlphaFoldDB" id="A0A150WVK5"/>
<comment type="catalytic activity">
    <reaction evidence="7">
        <text>heme b + 2 H(+) = protoporphyrin IX + Fe(2+)</text>
        <dbReference type="Rhea" id="RHEA:22584"/>
        <dbReference type="ChEBI" id="CHEBI:15378"/>
        <dbReference type="ChEBI" id="CHEBI:29033"/>
        <dbReference type="ChEBI" id="CHEBI:57306"/>
        <dbReference type="ChEBI" id="CHEBI:60344"/>
        <dbReference type="EC" id="4.98.1.1"/>
    </reaction>
</comment>
<evidence type="ECO:0000256" key="1">
    <source>
        <dbReference type="ARBA" id="ARBA00007718"/>
    </source>
</evidence>
<dbReference type="Pfam" id="PF00762">
    <property type="entry name" value="Ferrochelatase"/>
    <property type="match status" value="1"/>
</dbReference>
<evidence type="ECO:0000313" key="10">
    <source>
        <dbReference type="Proteomes" id="UP000075391"/>
    </source>
</evidence>
<feature type="binding site" evidence="7">
    <location>
        <position position="292"/>
    </location>
    <ligand>
        <name>Fe(2+)</name>
        <dbReference type="ChEBI" id="CHEBI:29033"/>
    </ligand>
</feature>
<comment type="catalytic activity">
    <reaction evidence="6">
        <text>Fe-coproporphyrin III + 2 H(+) = coproporphyrin III + Fe(2+)</text>
        <dbReference type="Rhea" id="RHEA:49572"/>
        <dbReference type="ChEBI" id="CHEBI:15378"/>
        <dbReference type="ChEBI" id="CHEBI:29033"/>
        <dbReference type="ChEBI" id="CHEBI:68438"/>
        <dbReference type="ChEBI" id="CHEBI:131725"/>
        <dbReference type="EC" id="4.99.1.9"/>
    </reaction>
    <physiologicalReaction direction="right-to-left" evidence="6">
        <dbReference type="Rhea" id="RHEA:49574"/>
    </physiologicalReaction>
</comment>
<feature type="binding site" evidence="7">
    <location>
        <position position="193"/>
    </location>
    <ligand>
        <name>Fe(2+)</name>
        <dbReference type="ChEBI" id="CHEBI:29033"/>
    </ligand>
</feature>
<dbReference type="OrthoDB" id="5289082at2"/>
<dbReference type="Proteomes" id="UP000075391">
    <property type="component" value="Unassembled WGS sequence"/>
</dbReference>
<dbReference type="Gene3D" id="3.40.50.1400">
    <property type="match status" value="2"/>
</dbReference>
<dbReference type="SUPFAM" id="SSF53800">
    <property type="entry name" value="Chelatase"/>
    <property type="match status" value="1"/>
</dbReference>